<evidence type="ECO:0000256" key="4">
    <source>
        <dbReference type="ARBA" id="ARBA00023136"/>
    </source>
</evidence>
<evidence type="ECO:0000256" key="5">
    <source>
        <dbReference type="SAM" id="Phobius"/>
    </source>
</evidence>
<keyword evidence="2 5" id="KW-0812">Transmembrane</keyword>
<evidence type="ECO:0000313" key="7">
    <source>
        <dbReference type="EMBL" id="TRY75040.1"/>
    </source>
</evidence>
<feature type="transmembrane region" description="Helical" evidence="5">
    <location>
        <begin position="367"/>
        <end position="388"/>
    </location>
</feature>
<keyword evidence="4 5" id="KW-0472">Membrane</keyword>
<dbReference type="InterPro" id="IPR005828">
    <property type="entry name" value="MFS_sugar_transport-like"/>
</dbReference>
<sequence length="541" mass="60366">MDSTSEDHQNKDSDQIIHAIGKFGRWQFLAFLAIGLLYIPNTWSVGVIAFLNAKTDYWCSIPSDLKMDLTVEEWKEISGQNVSRCEIFNISRSMIVNLSVPKDLPKIPCESFTFDQSKFTSTIASEWNLVCSESYKVSLAQTVYFLGQMIGIVIFGILSDKFGRKRMFIPLSCLMSLFGVVASIVGNYEGFLVMRFLMALTSVGSNESMFSYLLELSGGRWTSVLSQGFFLWWVLAWVTVAPIAYFLPHWRILHLVTSGPSILALTLICLLPESPKWLLATGRREEAEDVTVRIAVFNGNENRVPNTWKLTSTSTKISDKQGQNIWDIMRYPELRLKTILLCYCWMAVSLTYYGLSLNSASLGGDIFMNHIIGGLMEIPGYGGAMLLMNVFGRKWTLSLAFSSSGIVLLSIALVPKDMEWLALAVAFIGKATITLAFGTIFTYTAEIFPTVVRATGLGSCSCFARFGALIAPWIGMLDSYHPYVPITIYGVLAMVAGITVLFFPETKESKLPDSFMESEMMKLGLPWNKSKSLDFSAPIKH</sequence>
<evidence type="ECO:0000313" key="8">
    <source>
        <dbReference type="Proteomes" id="UP000318571"/>
    </source>
</evidence>
<dbReference type="CDD" id="cd17317">
    <property type="entry name" value="MFS_SLC22"/>
    <property type="match status" value="1"/>
</dbReference>
<protein>
    <recommendedName>
        <fullName evidence="6">Major facilitator superfamily (MFS) profile domain-containing protein</fullName>
    </recommendedName>
</protein>
<evidence type="ECO:0000256" key="3">
    <source>
        <dbReference type="ARBA" id="ARBA00022989"/>
    </source>
</evidence>
<feature type="transmembrane region" description="Helical" evidence="5">
    <location>
        <begin position="28"/>
        <end position="51"/>
    </location>
</feature>
<keyword evidence="3 5" id="KW-1133">Transmembrane helix</keyword>
<feature type="domain" description="Major facilitator superfamily (MFS) profile" evidence="6">
    <location>
        <begin position="30"/>
        <end position="508"/>
    </location>
</feature>
<gene>
    <name evidence="7" type="ORF">TCAL_07014</name>
</gene>
<comment type="subcellular location">
    <subcellularLocation>
        <location evidence="1">Membrane</location>
        <topology evidence="1">Multi-pass membrane protein</topology>
    </subcellularLocation>
</comment>
<dbReference type="Pfam" id="PF00083">
    <property type="entry name" value="Sugar_tr"/>
    <property type="match status" value="1"/>
</dbReference>
<evidence type="ECO:0000259" key="6">
    <source>
        <dbReference type="PROSITE" id="PS50850"/>
    </source>
</evidence>
<dbReference type="PROSITE" id="PS50850">
    <property type="entry name" value="MFS"/>
    <property type="match status" value="1"/>
</dbReference>
<feature type="transmembrane region" description="Helical" evidence="5">
    <location>
        <begin position="167"/>
        <end position="186"/>
    </location>
</feature>
<dbReference type="PANTHER" id="PTHR24064">
    <property type="entry name" value="SOLUTE CARRIER FAMILY 22 MEMBER"/>
    <property type="match status" value="1"/>
</dbReference>
<feature type="transmembrane region" description="Helical" evidence="5">
    <location>
        <begin position="420"/>
        <end position="443"/>
    </location>
</feature>
<dbReference type="SUPFAM" id="SSF103473">
    <property type="entry name" value="MFS general substrate transporter"/>
    <property type="match status" value="1"/>
</dbReference>
<feature type="transmembrane region" description="Helical" evidence="5">
    <location>
        <begin position="225"/>
        <end position="246"/>
    </location>
</feature>
<feature type="transmembrane region" description="Helical" evidence="5">
    <location>
        <begin position="139"/>
        <end position="158"/>
    </location>
</feature>
<evidence type="ECO:0000256" key="1">
    <source>
        <dbReference type="ARBA" id="ARBA00004141"/>
    </source>
</evidence>
<dbReference type="Gene3D" id="1.20.1250.20">
    <property type="entry name" value="MFS general substrate transporter like domains"/>
    <property type="match status" value="1"/>
</dbReference>
<dbReference type="GO" id="GO:0022857">
    <property type="term" value="F:transmembrane transporter activity"/>
    <property type="evidence" value="ECO:0007669"/>
    <property type="project" value="InterPro"/>
</dbReference>
<dbReference type="EMBL" id="VCGU01000005">
    <property type="protein sequence ID" value="TRY75040.1"/>
    <property type="molecule type" value="Genomic_DNA"/>
</dbReference>
<proteinExistence type="predicted"/>
<feature type="transmembrane region" description="Helical" evidence="5">
    <location>
        <begin position="395"/>
        <end position="414"/>
    </location>
</feature>
<dbReference type="Proteomes" id="UP000318571">
    <property type="component" value="Chromosome 2"/>
</dbReference>
<evidence type="ECO:0000256" key="2">
    <source>
        <dbReference type="ARBA" id="ARBA00022692"/>
    </source>
</evidence>
<dbReference type="GO" id="GO:0016020">
    <property type="term" value="C:membrane"/>
    <property type="evidence" value="ECO:0007669"/>
    <property type="project" value="UniProtKB-SubCell"/>
</dbReference>
<dbReference type="STRING" id="6832.A0A553PBI7"/>
<keyword evidence="8" id="KW-1185">Reference proteome</keyword>
<dbReference type="AlphaFoldDB" id="A0A553PBI7"/>
<comment type="caution">
    <text evidence="7">The sequence shown here is derived from an EMBL/GenBank/DDBJ whole genome shotgun (WGS) entry which is preliminary data.</text>
</comment>
<feature type="transmembrane region" description="Helical" evidence="5">
    <location>
        <begin position="455"/>
        <end position="474"/>
    </location>
</feature>
<name>A0A553PBI7_TIGCA</name>
<organism evidence="7 8">
    <name type="scientific">Tigriopus californicus</name>
    <name type="common">Marine copepod</name>
    <dbReference type="NCBI Taxonomy" id="6832"/>
    <lineage>
        <taxon>Eukaryota</taxon>
        <taxon>Metazoa</taxon>
        <taxon>Ecdysozoa</taxon>
        <taxon>Arthropoda</taxon>
        <taxon>Crustacea</taxon>
        <taxon>Multicrustacea</taxon>
        <taxon>Hexanauplia</taxon>
        <taxon>Copepoda</taxon>
        <taxon>Harpacticoida</taxon>
        <taxon>Harpacticidae</taxon>
        <taxon>Tigriopus</taxon>
    </lineage>
</organism>
<reference evidence="7 8" key="1">
    <citation type="journal article" date="2018" name="Nat. Ecol. Evol.">
        <title>Genomic signatures of mitonuclear coevolution across populations of Tigriopus californicus.</title>
        <authorList>
            <person name="Barreto F.S."/>
            <person name="Watson E.T."/>
            <person name="Lima T.G."/>
            <person name="Willett C.S."/>
            <person name="Edmands S."/>
            <person name="Li W."/>
            <person name="Burton R.S."/>
        </authorList>
    </citation>
    <scope>NUCLEOTIDE SEQUENCE [LARGE SCALE GENOMIC DNA]</scope>
    <source>
        <strain evidence="7 8">San Diego</strain>
    </source>
</reference>
<feature type="transmembrane region" description="Helical" evidence="5">
    <location>
        <begin position="338"/>
        <end position="355"/>
    </location>
</feature>
<dbReference type="OMA" id="LCTFSPY"/>
<feature type="transmembrane region" description="Helical" evidence="5">
    <location>
        <begin position="486"/>
        <end position="503"/>
    </location>
</feature>
<dbReference type="InterPro" id="IPR020846">
    <property type="entry name" value="MFS_dom"/>
</dbReference>
<dbReference type="InterPro" id="IPR036259">
    <property type="entry name" value="MFS_trans_sf"/>
</dbReference>
<accession>A0A553PBI7</accession>